<dbReference type="GO" id="GO:0016791">
    <property type="term" value="F:phosphatase activity"/>
    <property type="evidence" value="ECO:0007669"/>
    <property type="project" value="TreeGrafter"/>
</dbReference>
<name>A0A917ENP0_9BACI</name>
<keyword evidence="4" id="KW-1185">Reference proteome</keyword>
<protein>
    <submittedName>
        <fullName evidence="3">Kanosamine-6-phosphate phosphatase</fullName>
    </submittedName>
</protein>
<organism evidence="3 4">
    <name type="scientific">Priestia taiwanensis</name>
    <dbReference type="NCBI Taxonomy" id="1347902"/>
    <lineage>
        <taxon>Bacteria</taxon>
        <taxon>Bacillati</taxon>
        <taxon>Bacillota</taxon>
        <taxon>Bacilli</taxon>
        <taxon>Bacillales</taxon>
        <taxon>Bacillaceae</taxon>
        <taxon>Priestia</taxon>
    </lineage>
</organism>
<evidence type="ECO:0000313" key="3">
    <source>
        <dbReference type="EMBL" id="GGE63676.1"/>
    </source>
</evidence>
<dbReference type="SUPFAM" id="SSF56784">
    <property type="entry name" value="HAD-like"/>
    <property type="match status" value="1"/>
</dbReference>
<dbReference type="PANTHER" id="PTHR10000">
    <property type="entry name" value="PHOSPHOSERINE PHOSPHATASE"/>
    <property type="match status" value="1"/>
</dbReference>
<evidence type="ECO:0000313" key="4">
    <source>
        <dbReference type="Proteomes" id="UP000605259"/>
    </source>
</evidence>
<dbReference type="InterPro" id="IPR023214">
    <property type="entry name" value="HAD_sf"/>
</dbReference>
<evidence type="ECO:0000259" key="2">
    <source>
        <dbReference type="Pfam" id="PF05116"/>
    </source>
</evidence>
<dbReference type="SFLD" id="SFLDG01141">
    <property type="entry name" value="C2.B.1:_Sucrose_Phosphatase_Li"/>
    <property type="match status" value="1"/>
</dbReference>
<dbReference type="SFLD" id="SFLDG01140">
    <property type="entry name" value="C2.B:_Phosphomannomutase_and_P"/>
    <property type="match status" value="1"/>
</dbReference>
<comment type="caution">
    <text evidence="3">The sequence shown here is derived from an EMBL/GenBank/DDBJ whole genome shotgun (WGS) entry which is preliminary data.</text>
</comment>
<feature type="domain" description="Sucrose phosphatase-like" evidence="2">
    <location>
        <begin position="17"/>
        <end position="272"/>
    </location>
</feature>
<proteinExistence type="predicted"/>
<dbReference type="InterPro" id="IPR006379">
    <property type="entry name" value="HAD-SF_hydro_IIB"/>
</dbReference>
<sequence length="285" mass="32496">MIMKNRKPFHYTSKTDFLLLFDFDETYYPHNQTVGNRERVYKLEEYLQTLATQQNVKIGWITGSSVGKIIEKMNLANMTYYPHFIGSDLGTELIEINEEGEFTSISKWERKINRSSFSSRVVDDLLQECKNQYNVKLVAQTQFGQSNNKYNYYYFHESTTKTAYDLRIIRHVAKLNGVGVNISCCNPMAGDPKDAYDVDFIPLGSGKKTLAMFMMEYYDVPVTHTIAFGDSGNDIEMLKAVNHGYLVGNATEEAKRLHNNLATAPYGGGIIEVCKKIFVSNDLSK</sequence>
<dbReference type="Pfam" id="PF05116">
    <property type="entry name" value="S6PP"/>
    <property type="match status" value="1"/>
</dbReference>
<dbReference type="InterPro" id="IPR006380">
    <property type="entry name" value="SPP-like_dom"/>
</dbReference>
<gene>
    <name evidence="3" type="primary">ntdB</name>
    <name evidence="3" type="ORF">GCM10007140_12390</name>
</gene>
<keyword evidence="1" id="KW-0378">Hydrolase</keyword>
<dbReference type="AlphaFoldDB" id="A0A917ENP0"/>
<dbReference type="SFLD" id="SFLDS00003">
    <property type="entry name" value="Haloacid_Dehalogenase"/>
    <property type="match status" value="1"/>
</dbReference>
<dbReference type="Proteomes" id="UP000605259">
    <property type="component" value="Unassembled WGS sequence"/>
</dbReference>
<dbReference type="RefSeq" id="WP_229722156.1">
    <property type="nucleotide sequence ID" value="NZ_BMFK01000001.1"/>
</dbReference>
<dbReference type="GO" id="GO:0005829">
    <property type="term" value="C:cytosol"/>
    <property type="evidence" value="ECO:0007669"/>
    <property type="project" value="TreeGrafter"/>
</dbReference>
<reference evidence="3" key="1">
    <citation type="journal article" date="2014" name="Int. J. Syst. Evol. Microbiol.">
        <title>Complete genome sequence of Corynebacterium casei LMG S-19264T (=DSM 44701T), isolated from a smear-ripened cheese.</title>
        <authorList>
            <consortium name="US DOE Joint Genome Institute (JGI-PGF)"/>
            <person name="Walter F."/>
            <person name="Albersmeier A."/>
            <person name="Kalinowski J."/>
            <person name="Ruckert C."/>
        </authorList>
    </citation>
    <scope>NUCLEOTIDE SEQUENCE</scope>
    <source>
        <strain evidence="3">CGMCC 1.12698</strain>
    </source>
</reference>
<accession>A0A917ENP0</accession>
<dbReference type="Gene3D" id="3.40.50.1000">
    <property type="entry name" value="HAD superfamily/HAD-like"/>
    <property type="match status" value="1"/>
</dbReference>
<dbReference type="Gene3D" id="3.30.70.1410">
    <property type="entry name" value="yhjk (haloacid dehalogenase-like hydrolase protein) domain"/>
    <property type="match status" value="1"/>
</dbReference>
<dbReference type="PANTHER" id="PTHR10000:SF57">
    <property type="entry name" value="KANOSAMINE-6-PHOSPHATE PHOSPHATASE"/>
    <property type="match status" value="1"/>
</dbReference>
<dbReference type="GO" id="GO:0000287">
    <property type="term" value="F:magnesium ion binding"/>
    <property type="evidence" value="ECO:0007669"/>
    <property type="project" value="TreeGrafter"/>
</dbReference>
<dbReference type="NCBIfam" id="TIGR01484">
    <property type="entry name" value="HAD-SF-IIB"/>
    <property type="match status" value="1"/>
</dbReference>
<dbReference type="EMBL" id="BMFK01000001">
    <property type="protein sequence ID" value="GGE63676.1"/>
    <property type="molecule type" value="Genomic_DNA"/>
</dbReference>
<evidence type="ECO:0000256" key="1">
    <source>
        <dbReference type="ARBA" id="ARBA00022801"/>
    </source>
</evidence>
<reference evidence="3" key="2">
    <citation type="submission" date="2020-09" db="EMBL/GenBank/DDBJ databases">
        <authorList>
            <person name="Sun Q."/>
            <person name="Zhou Y."/>
        </authorList>
    </citation>
    <scope>NUCLEOTIDE SEQUENCE</scope>
    <source>
        <strain evidence="3">CGMCC 1.12698</strain>
    </source>
</reference>
<dbReference type="InterPro" id="IPR036412">
    <property type="entry name" value="HAD-like_sf"/>
</dbReference>